<reference evidence="3" key="1">
    <citation type="journal article" date="2019" name="bioRxiv">
        <title>The Genome of the Zebra Mussel, Dreissena polymorpha: A Resource for Invasive Species Research.</title>
        <authorList>
            <person name="McCartney M.A."/>
            <person name="Auch B."/>
            <person name="Kono T."/>
            <person name="Mallez S."/>
            <person name="Zhang Y."/>
            <person name="Obille A."/>
            <person name="Becker A."/>
            <person name="Abrahante J.E."/>
            <person name="Garbe J."/>
            <person name="Badalamenti J.P."/>
            <person name="Herman A."/>
            <person name="Mangelson H."/>
            <person name="Liachko I."/>
            <person name="Sullivan S."/>
            <person name="Sone E.D."/>
            <person name="Koren S."/>
            <person name="Silverstein K.A.T."/>
            <person name="Beckman K.B."/>
            <person name="Gohl D.M."/>
        </authorList>
    </citation>
    <scope>NUCLEOTIDE SEQUENCE</scope>
    <source>
        <strain evidence="3">Duluth1</strain>
        <tissue evidence="3">Whole animal</tissue>
    </source>
</reference>
<dbReference type="OrthoDB" id="27341at2759"/>
<dbReference type="Gene3D" id="3.40.50.300">
    <property type="entry name" value="P-loop containing nucleotide triphosphate hydrolases"/>
    <property type="match status" value="1"/>
</dbReference>
<evidence type="ECO:0000313" key="3">
    <source>
        <dbReference type="EMBL" id="KAH3798612.1"/>
    </source>
</evidence>
<accession>A0A9D4FHW1</accession>
<dbReference type="PANTHER" id="PTHR14241:SF32">
    <property type="entry name" value="VWFA DOMAIN-CONTAINING PROTEIN-RELATED"/>
    <property type="match status" value="1"/>
</dbReference>
<organism evidence="3 4">
    <name type="scientific">Dreissena polymorpha</name>
    <name type="common">Zebra mussel</name>
    <name type="synonym">Mytilus polymorpha</name>
    <dbReference type="NCBI Taxonomy" id="45954"/>
    <lineage>
        <taxon>Eukaryota</taxon>
        <taxon>Metazoa</taxon>
        <taxon>Spiralia</taxon>
        <taxon>Lophotrochozoa</taxon>
        <taxon>Mollusca</taxon>
        <taxon>Bivalvia</taxon>
        <taxon>Autobranchia</taxon>
        <taxon>Heteroconchia</taxon>
        <taxon>Euheterodonta</taxon>
        <taxon>Imparidentia</taxon>
        <taxon>Neoheterodontei</taxon>
        <taxon>Myida</taxon>
        <taxon>Dreissenoidea</taxon>
        <taxon>Dreissenidae</taxon>
        <taxon>Dreissena</taxon>
    </lineage>
</organism>
<evidence type="ECO:0000313" key="4">
    <source>
        <dbReference type="Proteomes" id="UP000828390"/>
    </source>
</evidence>
<dbReference type="InterPro" id="IPR006571">
    <property type="entry name" value="TLDc_dom"/>
</dbReference>
<dbReference type="Pfam" id="PF07534">
    <property type="entry name" value="TLD"/>
    <property type="match status" value="1"/>
</dbReference>
<dbReference type="InterPro" id="IPR027417">
    <property type="entry name" value="P-loop_NTPase"/>
</dbReference>
<dbReference type="CDD" id="cd00882">
    <property type="entry name" value="Ras_like_GTPase"/>
    <property type="match status" value="1"/>
</dbReference>
<comment type="caution">
    <text evidence="3">The sequence shown here is derived from an EMBL/GenBank/DDBJ whole genome shotgun (WGS) entry which is preliminary data.</text>
</comment>
<evidence type="ECO:0000259" key="2">
    <source>
        <dbReference type="PROSITE" id="PS51886"/>
    </source>
</evidence>
<sequence>MTQGSGGVEAIGQVFGILKTLLDTEDSDLRGNCAANTYRKQTIIAMTGQLRDSDKTQLERWIGQGPKQFTLLYSATKDGCVAQKFHMKCDHQGATVTVVYNEQGSVFGGYTSASWAGNLNGHTRDDKAFLFQLKFSDKDTFRKFPVSNATYSIYSHSSYGPFFGGNSGNDMQLFSGTINSSGGFFQLNGGCDFGTNYTMSGVSSWIDVHNGSLKIKELEVYSVAVKSIVPVTTEPTVQPWIDMPEWNTQLAQELVQQVKSIKPSKKASDKLQLQYYRILLIGPVGSGKSSFCNTVNNVFKERLTQLAISGEGTTSITTTYEPYVIKTTGDSPKLHMRLCDTRGLDPKSGIDTMEFNFLLSGHIPDKYEFNAEKSIALDDPLFVMKPTMAEKPHCVVFVFDATSLKKLDSKLVEKIKSFRIVATRKQISQAVLLTKIDLQDKA</sequence>
<dbReference type="AlphaFoldDB" id="A0A9D4FHW1"/>
<dbReference type="SMART" id="SM00584">
    <property type="entry name" value="TLDc"/>
    <property type="match status" value="1"/>
</dbReference>
<dbReference type="SUPFAM" id="SSF52540">
    <property type="entry name" value="P-loop containing nucleoside triphosphate hydrolases"/>
    <property type="match status" value="1"/>
</dbReference>
<gene>
    <name evidence="3" type="ORF">DPMN_152212</name>
</gene>
<keyword evidence="4" id="KW-1185">Reference proteome</keyword>
<comment type="similarity">
    <text evidence="1">Belongs to the IFI44 family.</text>
</comment>
<proteinExistence type="inferred from homology"/>
<dbReference type="PANTHER" id="PTHR14241">
    <property type="entry name" value="INTERFERON-INDUCED PROTEIN 44"/>
    <property type="match status" value="1"/>
</dbReference>
<dbReference type="PROSITE" id="PS51886">
    <property type="entry name" value="TLDC"/>
    <property type="match status" value="1"/>
</dbReference>
<evidence type="ECO:0000256" key="1">
    <source>
        <dbReference type="ARBA" id="ARBA00009243"/>
    </source>
</evidence>
<protein>
    <recommendedName>
        <fullName evidence="2">TLDc domain-containing protein</fullName>
    </recommendedName>
</protein>
<name>A0A9D4FHW1_DREPO</name>
<reference evidence="3" key="2">
    <citation type="submission" date="2020-11" db="EMBL/GenBank/DDBJ databases">
        <authorList>
            <person name="McCartney M.A."/>
            <person name="Auch B."/>
            <person name="Kono T."/>
            <person name="Mallez S."/>
            <person name="Becker A."/>
            <person name="Gohl D.M."/>
            <person name="Silverstein K.A.T."/>
            <person name="Koren S."/>
            <person name="Bechman K.B."/>
            <person name="Herman A."/>
            <person name="Abrahante J.E."/>
            <person name="Garbe J."/>
        </authorList>
    </citation>
    <scope>NUCLEOTIDE SEQUENCE</scope>
    <source>
        <strain evidence="3">Duluth1</strain>
        <tissue evidence="3">Whole animal</tissue>
    </source>
</reference>
<feature type="domain" description="TLDc" evidence="2">
    <location>
        <begin position="44"/>
        <end position="224"/>
    </location>
</feature>
<dbReference type="Proteomes" id="UP000828390">
    <property type="component" value="Unassembled WGS sequence"/>
</dbReference>
<dbReference type="EMBL" id="JAIWYP010000007">
    <property type="protein sequence ID" value="KAH3798612.1"/>
    <property type="molecule type" value="Genomic_DNA"/>
</dbReference>